<dbReference type="AlphaFoldDB" id="A0A4Q2SN81"/>
<evidence type="ECO:0000259" key="3">
    <source>
        <dbReference type="Pfam" id="PF08044"/>
    </source>
</evidence>
<dbReference type="InterPro" id="IPR012551">
    <property type="entry name" value="DUF1707_SHOCT-like"/>
</dbReference>
<gene>
    <name evidence="4" type="ORF">EUA94_15040</name>
</gene>
<feature type="compositionally biased region" description="Low complexity" evidence="1">
    <location>
        <begin position="67"/>
        <end position="77"/>
    </location>
</feature>
<feature type="region of interest" description="Disordered" evidence="1">
    <location>
        <begin position="55"/>
        <end position="77"/>
    </location>
</feature>
<accession>A0A4Q2SN81</accession>
<reference evidence="4 5" key="1">
    <citation type="submission" date="2019-01" db="EMBL/GenBank/DDBJ databases">
        <title>Novel species of Nocardioides.</title>
        <authorList>
            <person name="Liu Q."/>
            <person name="X Y.-H."/>
        </authorList>
    </citation>
    <scope>NUCLEOTIDE SEQUENCE [LARGE SCALE GENOMIC DNA]</scope>
    <source>
        <strain evidence="4 5">HLT2-9</strain>
    </source>
</reference>
<sequence length="288" mass="31481">MGSFRAKDADRDRFIELIEAAYVDGQLGAADRELRVGRALSAETLDELETLTRDLQLPPGYVPPAAPSTSPSTSPSRSRRATGVLVGLVMFVVLVVAGVTGIVALAMFAVPGENDSATSQGVETAPAPIESEEIVAEVPEAPSFAMSAPQVRAFVRAYEEEFGTLEAFEVGFYPERVGVQVPVRGSRPRMERWSWTGEWRQDTTATTVRGPYQRVDLGAVDVGRLFDNIAAARRTLEVEKGRFTHALLIRWGDEPTELNIYVGNEFSESGYLSSTPAGEIMRRHPYES</sequence>
<dbReference type="Proteomes" id="UP000291101">
    <property type="component" value="Unassembled WGS sequence"/>
</dbReference>
<proteinExistence type="predicted"/>
<feature type="transmembrane region" description="Helical" evidence="2">
    <location>
        <begin position="84"/>
        <end position="110"/>
    </location>
</feature>
<feature type="domain" description="DUF1707" evidence="3">
    <location>
        <begin position="5"/>
        <end position="56"/>
    </location>
</feature>
<evidence type="ECO:0000256" key="2">
    <source>
        <dbReference type="SAM" id="Phobius"/>
    </source>
</evidence>
<dbReference type="Pfam" id="PF08044">
    <property type="entry name" value="DUF1707"/>
    <property type="match status" value="1"/>
</dbReference>
<dbReference type="RefSeq" id="WP_129427709.1">
    <property type="nucleotide sequence ID" value="NZ_SDWV01000016.1"/>
</dbReference>
<keyword evidence="2" id="KW-0812">Transmembrane</keyword>
<organism evidence="4 5">
    <name type="scientific">Nocardioides zhouii</name>
    <dbReference type="NCBI Taxonomy" id="1168729"/>
    <lineage>
        <taxon>Bacteria</taxon>
        <taxon>Bacillati</taxon>
        <taxon>Actinomycetota</taxon>
        <taxon>Actinomycetes</taxon>
        <taxon>Propionibacteriales</taxon>
        <taxon>Nocardioidaceae</taxon>
        <taxon>Nocardioides</taxon>
    </lineage>
</organism>
<keyword evidence="2" id="KW-1133">Transmembrane helix</keyword>
<dbReference type="EMBL" id="SDWV01000016">
    <property type="protein sequence ID" value="RYC07206.1"/>
    <property type="molecule type" value="Genomic_DNA"/>
</dbReference>
<protein>
    <submittedName>
        <fullName evidence="4">DUF1707 domain-containing protein</fullName>
    </submittedName>
</protein>
<evidence type="ECO:0000313" key="5">
    <source>
        <dbReference type="Proteomes" id="UP000291101"/>
    </source>
</evidence>
<comment type="caution">
    <text evidence="4">The sequence shown here is derived from an EMBL/GenBank/DDBJ whole genome shotgun (WGS) entry which is preliminary data.</text>
</comment>
<dbReference type="OrthoDB" id="3534574at2"/>
<evidence type="ECO:0000256" key="1">
    <source>
        <dbReference type="SAM" id="MobiDB-lite"/>
    </source>
</evidence>
<name>A0A4Q2SN81_9ACTN</name>
<keyword evidence="5" id="KW-1185">Reference proteome</keyword>
<evidence type="ECO:0000313" key="4">
    <source>
        <dbReference type="EMBL" id="RYC07206.1"/>
    </source>
</evidence>
<keyword evidence="2" id="KW-0472">Membrane</keyword>